<feature type="compositionally biased region" description="Basic residues" evidence="1">
    <location>
        <begin position="95"/>
        <end position="109"/>
    </location>
</feature>
<proteinExistence type="predicted"/>
<accession>A0A7J0EJ93</accession>
<protein>
    <submittedName>
        <fullName evidence="2">Uncharacterized protein</fullName>
    </submittedName>
</protein>
<dbReference type="Proteomes" id="UP000585474">
    <property type="component" value="Unassembled WGS sequence"/>
</dbReference>
<dbReference type="PANTHER" id="PTHR36387:SF2">
    <property type="entry name" value="UDP-N-ACETYLMURAMOYL-L-ALANYL-D-GLUTAMATE-2, 6-DIAMINOPIMELATE LIGASE"/>
    <property type="match status" value="1"/>
</dbReference>
<dbReference type="PANTHER" id="PTHR36387">
    <property type="entry name" value="UDP-N-ACETYLMURAMOYL-L-ALANYL-D-GLUTAMATE-2, 6-DIAMINOPIMELATE LIGASE"/>
    <property type="match status" value="1"/>
</dbReference>
<feature type="region of interest" description="Disordered" evidence="1">
    <location>
        <begin position="81"/>
        <end position="130"/>
    </location>
</feature>
<name>A0A7J0EJ93_9ERIC</name>
<organism evidence="2 3">
    <name type="scientific">Actinidia rufa</name>
    <dbReference type="NCBI Taxonomy" id="165716"/>
    <lineage>
        <taxon>Eukaryota</taxon>
        <taxon>Viridiplantae</taxon>
        <taxon>Streptophyta</taxon>
        <taxon>Embryophyta</taxon>
        <taxon>Tracheophyta</taxon>
        <taxon>Spermatophyta</taxon>
        <taxon>Magnoliopsida</taxon>
        <taxon>eudicotyledons</taxon>
        <taxon>Gunneridae</taxon>
        <taxon>Pentapetalae</taxon>
        <taxon>asterids</taxon>
        <taxon>Ericales</taxon>
        <taxon>Actinidiaceae</taxon>
        <taxon>Actinidia</taxon>
    </lineage>
</organism>
<feature type="compositionally biased region" description="Acidic residues" evidence="1">
    <location>
        <begin position="1"/>
        <end position="14"/>
    </location>
</feature>
<feature type="region of interest" description="Disordered" evidence="1">
    <location>
        <begin position="1"/>
        <end position="24"/>
    </location>
</feature>
<evidence type="ECO:0000313" key="2">
    <source>
        <dbReference type="EMBL" id="GFY86535.1"/>
    </source>
</evidence>
<feature type="compositionally biased region" description="Basic residues" evidence="1">
    <location>
        <begin position="163"/>
        <end position="173"/>
    </location>
</feature>
<dbReference type="AlphaFoldDB" id="A0A7J0EJ93"/>
<comment type="caution">
    <text evidence="2">The sequence shown here is derived from an EMBL/GenBank/DDBJ whole genome shotgun (WGS) entry which is preliminary data.</text>
</comment>
<reference evidence="2 3" key="1">
    <citation type="submission" date="2019-07" db="EMBL/GenBank/DDBJ databases">
        <title>De Novo Assembly of kiwifruit Actinidia rufa.</title>
        <authorList>
            <person name="Sugita-Konishi S."/>
            <person name="Sato K."/>
            <person name="Mori E."/>
            <person name="Abe Y."/>
            <person name="Kisaki G."/>
            <person name="Hamano K."/>
            <person name="Suezawa K."/>
            <person name="Otani M."/>
            <person name="Fukuda T."/>
            <person name="Manabe T."/>
            <person name="Gomi K."/>
            <person name="Tabuchi M."/>
            <person name="Akimitsu K."/>
            <person name="Kataoka I."/>
        </authorList>
    </citation>
    <scope>NUCLEOTIDE SEQUENCE [LARGE SCALE GENOMIC DNA]</scope>
    <source>
        <strain evidence="3">cv. Fuchu</strain>
    </source>
</reference>
<evidence type="ECO:0000313" key="3">
    <source>
        <dbReference type="Proteomes" id="UP000585474"/>
    </source>
</evidence>
<dbReference type="EMBL" id="BJWL01000005">
    <property type="protein sequence ID" value="GFY86535.1"/>
    <property type="molecule type" value="Genomic_DNA"/>
</dbReference>
<sequence>MAEREEDNDSDAPEEFTSVQGLQQDVELRKVQRENKASIAKLLSIQDAFPYHTEEANLDHGLRGVNLALFPVVELLSEDDPSSHWQGVVREGKERRRGWAQKKTPKKPRSHESIQDEVETEGNQGSLENEGLLPNDIVKLLAAREKQVFVSDSEEEKEEKTVKKTTSKKKKPKSFGIEPIILKDMPPPQCLQNSLEFLKKRKMLVSRSSSVLNNSNQALRLLSSSGVSSKK</sequence>
<gene>
    <name evidence="2" type="ORF">Acr_05g0001740</name>
</gene>
<evidence type="ECO:0000256" key="1">
    <source>
        <dbReference type="SAM" id="MobiDB-lite"/>
    </source>
</evidence>
<feature type="region of interest" description="Disordered" evidence="1">
    <location>
        <begin position="151"/>
        <end position="173"/>
    </location>
</feature>
<keyword evidence="3" id="KW-1185">Reference proteome</keyword>
<dbReference type="OrthoDB" id="1869542at2759"/>